<evidence type="ECO:0000256" key="6">
    <source>
        <dbReference type="ARBA" id="ARBA00022842"/>
    </source>
</evidence>
<dbReference type="SFLD" id="SFLDG01138">
    <property type="entry name" value="C1.6.2:_Deoxy-d-mannose-octulo"/>
    <property type="match status" value="1"/>
</dbReference>
<dbReference type="GO" id="GO:0046872">
    <property type="term" value="F:metal ion binding"/>
    <property type="evidence" value="ECO:0007669"/>
    <property type="project" value="UniProtKB-KW"/>
</dbReference>
<dbReference type="InterPro" id="IPR010023">
    <property type="entry name" value="KdsC_fam"/>
</dbReference>
<evidence type="ECO:0000256" key="5">
    <source>
        <dbReference type="ARBA" id="ARBA00022801"/>
    </source>
</evidence>
<keyword evidence="5 7" id="KW-0378">Hydrolase</keyword>
<evidence type="ECO:0000313" key="7">
    <source>
        <dbReference type="EMBL" id="MPM04356.1"/>
    </source>
</evidence>
<dbReference type="PANTHER" id="PTHR21485:SF3">
    <property type="entry name" value="N-ACYLNEURAMINATE CYTIDYLYLTRANSFERASE"/>
    <property type="match status" value="1"/>
</dbReference>
<protein>
    <submittedName>
        <fullName evidence="7">3-deoxy-D-manno-octulosonate 8-phosphate phosphatase KdsC</fullName>
        <ecNumber evidence="7">3.1.3.45</ecNumber>
    </submittedName>
</protein>
<dbReference type="GO" id="GO:0008781">
    <property type="term" value="F:N-acylneuraminate cytidylyltransferase activity"/>
    <property type="evidence" value="ECO:0007669"/>
    <property type="project" value="TreeGrafter"/>
</dbReference>
<proteinExistence type="inferred from homology"/>
<evidence type="ECO:0000256" key="1">
    <source>
        <dbReference type="ARBA" id="ARBA00001946"/>
    </source>
</evidence>
<dbReference type="PANTHER" id="PTHR21485">
    <property type="entry name" value="HAD SUPERFAMILY MEMBERS CMAS AND KDSC"/>
    <property type="match status" value="1"/>
</dbReference>
<dbReference type="InterPro" id="IPR023214">
    <property type="entry name" value="HAD_sf"/>
</dbReference>
<dbReference type="EC" id="3.1.3.45" evidence="7"/>
<accession>A0A644WKD5</accession>
<dbReference type="AlphaFoldDB" id="A0A644WKD5"/>
<reference evidence="7" key="1">
    <citation type="submission" date="2019-08" db="EMBL/GenBank/DDBJ databases">
        <authorList>
            <person name="Kucharzyk K."/>
            <person name="Murdoch R.W."/>
            <person name="Higgins S."/>
            <person name="Loffler F."/>
        </authorList>
    </citation>
    <scope>NUCLEOTIDE SEQUENCE</scope>
</reference>
<dbReference type="FunFam" id="3.40.50.1000:FF:000029">
    <property type="entry name" value="3-deoxy-D-manno-octulosonate 8-phosphate phosphatase KdsC"/>
    <property type="match status" value="1"/>
</dbReference>
<keyword evidence="6" id="KW-0460">Magnesium</keyword>
<dbReference type="SFLD" id="SFLDS00003">
    <property type="entry name" value="Haloacid_Dehalogenase"/>
    <property type="match status" value="1"/>
</dbReference>
<dbReference type="SUPFAM" id="SSF56784">
    <property type="entry name" value="HAD-like"/>
    <property type="match status" value="1"/>
</dbReference>
<name>A0A644WKD5_9ZZZZ</name>
<dbReference type="InterPro" id="IPR050793">
    <property type="entry name" value="CMP-NeuNAc_synthase"/>
</dbReference>
<sequence>MAMKNYREKLKNVKAFVFDYDGVLTNGNVYLTDSGMQLRQGNVRDGYALQLARKKGFHIAVITGSHDRGIEKRCNFLNIEQVYLGVSDKKKVFEDYLETYNLKPEEILFMGDDLPDYPIMKMAGIPCCPADACEEIKQVSEYISPIQGGKGCVRDVIEQVLKIQGMWMNDDAFHW</sequence>
<organism evidence="7">
    <name type="scientific">bioreactor metagenome</name>
    <dbReference type="NCBI Taxonomy" id="1076179"/>
    <lineage>
        <taxon>unclassified sequences</taxon>
        <taxon>metagenomes</taxon>
        <taxon>ecological metagenomes</taxon>
    </lineage>
</organism>
<dbReference type="PIRSF" id="PIRSF006118">
    <property type="entry name" value="KDO8-P_Ptase"/>
    <property type="match status" value="1"/>
</dbReference>
<keyword evidence="4" id="KW-0479">Metal-binding</keyword>
<dbReference type="EMBL" id="VSSQ01001032">
    <property type="protein sequence ID" value="MPM04356.1"/>
    <property type="molecule type" value="Genomic_DNA"/>
</dbReference>
<comment type="subunit">
    <text evidence="3">Homotetramer.</text>
</comment>
<evidence type="ECO:0000256" key="3">
    <source>
        <dbReference type="ARBA" id="ARBA00011881"/>
    </source>
</evidence>
<dbReference type="GO" id="GO:0019143">
    <property type="term" value="F:3-deoxy-manno-octulosonate-8-phosphatase activity"/>
    <property type="evidence" value="ECO:0007669"/>
    <property type="project" value="UniProtKB-EC"/>
</dbReference>
<dbReference type="CDD" id="cd01630">
    <property type="entry name" value="HAD_KDO-like"/>
    <property type="match status" value="1"/>
</dbReference>
<comment type="cofactor">
    <cofactor evidence="1">
        <name>Mg(2+)</name>
        <dbReference type="ChEBI" id="CHEBI:18420"/>
    </cofactor>
</comment>
<dbReference type="InterPro" id="IPR036412">
    <property type="entry name" value="HAD-like_sf"/>
</dbReference>
<evidence type="ECO:0000256" key="2">
    <source>
        <dbReference type="ARBA" id="ARBA00005893"/>
    </source>
</evidence>
<evidence type="ECO:0000256" key="4">
    <source>
        <dbReference type="ARBA" id="ARBA00022723"/>
    </source>
</evidence>
<comment type="similarity">
    <text evidence="2">Belongs to the KdsC family.</text>
</comment>
<dbReference type="Pfam" id="PF00702">
    <property type="entry name" value="Hydrolase"/>
    <property type="match status" value="1"/>
</dbReference>
<gene>
    <name evidence="7" type="primary">kdsC_11</name>
    <name evidence="7" type="ORF">SDC9_50633</name>
</gene>
<dbReference type="Gene3D" id="3.40.50.1000">
    <property type="entry name" value="HAD superfamily/HAD-like"/>
    <property type="match status" value="1"/>
</dbReference>
<dbReference type="NCBIfam" id="TIGR01670">
    <property type="entry name" value="KdsC-phosphatas"/>
    <property type="match status" value="1"/>
</dbReference>
<comment type="caution">
    <text evidence="7">The sequence shown here is derived from an EMBL/GenBank/DDBJ whole genome shotgun (WGS) entry which is preliminary data.</text>
</comment>
<dbReference type="SFLD" id="SFLDG01136">
    <property type="entry name" value="C1.6:_Phosphoserine_Phosphatas"/>
    <property type="match status" value="1"/>
</dbReference>